<keyword evidence="3" id="KW-1185">Reference proteome</keyword>
<dbReference type="Proteomes" id="UP000444401">
    <property type="component" value="Unassembled WGS sequence"/>
</dbReference>
<dbReference type="EMBL" id="WTYO01000001">
    <property type="protein sequence ID" value="MXO67362.1"/>
    <property type="molecule type" value="Genomic_DNA"/>
</dbReference>
<feature type="region of interest" description="Disordered" evidence="1">
    <location>
        <begin position="1"/>
        <end position="108"/>
    </location>
</feature>
<proteinExistence type="predicted"/>
<protein>
    <recommendedName>
        <fullName evidence="4">Stress-induced protein</fullName>
    </recommendedName>
</protein>
<reference evidence="2 3" key="1">
    <citation type="submission" date="2019-12" db="EMBL/GenBank/DDBJ databases">
        <title>Genomic-based taxomic classification of the family Erythrobacteraceae.</title>
        <authorList>
            <person name="Xu L."/>
        </authorList>
    </citation>
    <scope>NUCLEOTIDE SEQUENCE [LARGE SCALE GENOMIC DNA]</scope>
    <source>
        <strain evidence="2 3">H32</strain>
    </source>
</reference>
<gene>
    <name evidence="2" type="ORF">GRI72_00765</name>
</gene>
<sequence>MSDDARHTQAMPPKDAPSGESARGERDDRPAESRRTGGSDDGAPYTGPSGDKPRSDGEGFADGFQSHGGQSVNSYHGTGQLGRDKQGGGNRNAGSREDDGRADKRSED</sequence>
<evidence type="ECO:0000313" key="3">
    <source>
        <dbReference type="Proteomes" id="UP000444401"/>
    </source>
</evidence>
<organism evidence="2 3">
    <name type="scientific">Pelagerythrobacter marinus</name>
    <dbReference type="NCBI Taxonomy" id="538382"/>
    <lineage>
        <taxon>Bacteria</taxon>
        <taxon>Pseudomonadati</taxon>
        <taxon>Pseudomonadota</taxon>
        <taxon>Alphaproteobacteria</taxon>
        <taxon>Sphingomonadales</taxon>
        <taxon>Erythrobacteraceae</taxon>
        <taxon>Pelagerythrobacter</taxon>
    </lineage>
</organism>
<name>A0ABW9UTW8_9SPHN</name>
<comment type="caution">
    <text evidence="2">The sequence shown here is derived from an EMBL/GenBank/DDBJ whole genome shotgun (WGS) entry which is preliminary data.</text>
</comment>
<accession>A0ABW9UTW8</accession>
<feature type="compositionally biased region" description="Polar residues" evidence="1">
    <location>
        <begin position="67"/>
        <end position="77"/>
    </location>
</feature>
<feature type="compositionally biased region" description="Basic and acidic residues" evidence="1">
    <location>
        <begin position="22"/>
        <end position="38"/>
    </location>
</feature>
<dbReference type="RefSeq" id="WP_160732030.1">
    <property type="nucleotide sequence ID" value="NZ_WTYO01000001.1"/>
</dbReference>
<evidence type="ECO:0008006" key="4">
    <source>
        <dbReference type="Google" id="ProtNLM"/>
    </source>
</evidence>
<evidence type="ECO:0000256" key="1">
    <source>
        <dbReference type="SAM" id="MobiDB-lite"/>
    </source>
</evidence>
<feature type="compositionally biased region" description="Basic and acidic residues" evidence="1">
    <location>
        <begin position="94"/>
        <end position="108"/>
    </location>
</feature>
<evidence type="ECO:0000313" key="2">
    <source>
        <dbReference type="EMBL" id="MXO67362.1"/>
    </source>
</evidence>